<dbReference type="OrthoDB" id="9013441at2"/>
<evidence type="ECO:0000313" key="2">
    <source>
        <dbReference type="Proteomes" id="UP000075359"/>
    </source>
</evidence>
<dbReference type="InterPro" id="IPR014942">
    <property type="entry name" value="AbiEii"/>
</dbReference>
<organism evidence="1 2">
    <name type="scientific">Sulfurovum riftiae</name>
    <dbReference type="NCBI Taxonomy" id="1630136"/>
    <lineage>
        <taxon>Bacteria</taxon>
        <taxon>Pseudomonadati</taxon>
        <taxon>Campylobacterota</taxon>
        <taxon>Epsilonproteobacteria</taxon>
        <taxon>Campylobacterales</taxon>
        <taxon>Sulfurovaceae</taxon>
        <taxon>Sulfurovum</taxon>
    </lineage>
</organism>
<dbReference type="Proteomes" id="UP000075359">
    <property type="component" value="Unassembled WGS sequence"/>
</dbReference>
<dbReference type="RefSeq" id="WP_067332347.1">
    <property type="nucleotide sequence ID" value="NZ_LNKT01000071.1"/>
</dbReference>
<reference evidence="1 2" key="1">
    <citation type="submission" date="2015-11" db="EMBL/GenBank/DDBJ databases">
        <title>Draft genome of Sulfurovum riftiae 1812E, a member of the Epsilonproteobacteria isolated from the tube of the deep-sea hydrothermal vent tubewom Riftia pachyptila.</title>
        <authorList>
            <person name="Vetriani C."/>
            <person name="Giovannelli D."/>
        </authorList>
    </citation>
    <scope>NUCLEOTIDE SEQUENCE [LARGE SCALE GENOMIC DNA]</scope>
    <source>
        <strain evidence="1 2">1812E</strain>
    </source>
</reference>
<keyword evidence="2" id="KW-1185">Reference proteome</keyword>
<accession>A0A151CDJ1</accession>
<dbReference type="AlphaFoldDB" id="A0A151CDJ1"/>
<sequence>MYDFSIQKEMLRAALQLLEEKDLLTHAALGGGTALSAYYWGHRYSTDIDMFIHSKENIAKALRQNQWSSDFLKRIQALGYTNGYKSNPIYTEIAIDNACKIQYFSVVDRTKEPYTKMKLWDMDVAIESIEEIIAKKIYFRASVGNARDLFDIALAVHKKPHILNEINLPFKSIETLFETVTSIKNDADLREEYGNEIDQMNPHGNYKFIAEYTVPYLHLFLESYCAAHHTGIVLEDEDCKEIEMYAYEALGDTNA</sequence>
<dbReference type="EMBL" id="LNKT01000071">
    <property type="protein sequence ID" value="KYJ85575.1"/>
    <property type="molecule type" value="Genomic_DNA"/>
</dbReference>
<name>A0A151CDJ1_9BACT</name>
<dbReference type="Pfam" id="PF08843">
    <property type="entry name" value="AbiEii"/>
    <property type="match status" value="1"/>
</dbReference>
<protein>
    <recommendedName>
        <fullName evidence="3">Nucleotidyltransferase</fullName>
    </recommendedName>
</protein>
<gene>
    <name evidence="1" type="ORF">AS592_00590</name>
</gene>
<evidence type="ECO:0000313" key="1">
    <source>
        <dbReference type="EMBL" id="KYJ85575.1"/>
    </source>
</evidence>
<dbReference type="STRING" id="1630136.AS592_00590"/>
<evidence type="ECO:0008006" key="3">
    <source>
        <dbReference type="Google" id="ProtNLM"/>
    </source>
</evidence>
<proteinExistence type="predicted"/>
<comment type="caution">
    <text evidence="1">The sequence shown here is derived from an EMBL/GenBank/DDBJ whole genome shotgun (WGS) entry which is preliminary data.</text>
</comment>
<dbReference type="Gene3D" id="3.10.450.620">
    <property type="entry name" value="JHP933, nucleotidyltransferase-like core domain"/>
    <property type="match status" value="1"/>
</dbReference>